<dbReference type="GO" id="GO:0044718">
    <property type="term" value="P:siderophore transmembrane transport"/>
    <property type="evidence" value="ECO:0007669"/>
    <property type="project" value="TreeGrafter"/>
</dbReference>
<evidence type="ECO:0000313" key="14">
    <source>
        <dbReference type="Proteomes" id="UP000001625"/>
    </source>
</evidence>
<proteinExistence type="inferred from homology"/>
<evidence type="ECO:0000256" key="11">
    <source>
        <dbReference type="SAM" id="SignalP"/>
    </source>
</evidence>
<keyword evidence="14" id="KW-1185">Reference proteome</keyword>
<dbReference type="InterPro" id="IPR039426">
    <property type="entry name" value="TonB-dep_rcpt-like"/>
</dbReference>
<evidence type="ECO:0000256" key="4">
    <source>
        <dbReference type="ARBA" id="ARBA00022452"/>
    </source>
</evidence>
<evidence type="ECO:0000259" key="12">
    <source>
        <dbReference type="Pfam" id="PF07715"/>
    </source>
</evidence>
<keyword evidence="4 10" id="KW-1134">Transmembrane beta strand</keyword>
<dbReference type="Proteomes" id="UP000001625">
    <property type="component" value="Chromosome"/>
</dbReference>
<dbReference type="eggNOG" id="COG4771">
    <property type="taxonomic scope" value="Bacteria"/>
</dbReference>
<comment type="subcellular location">
    <subcellularLocation>
        <location evidence="1 10">Cell outer membrane</location>
        <topology evidence="1 10">Multi-pass membrane protein</topology>
    </subcellularLocation>
</comment>
<evidence type="ECO:0000256" key="5">
    <source>
        <dbReference type="ARBA" id="ARBA00022692"/>
    </source>
</evidence>
<keyword evidence="8 13" id="KW-0675">Receptor</keyword>
<feature type="chain" id="PRO_5003070483" evidence="11">
    <location>
        <begin position="24"/>
        <end position="715"/>
    </location>
</feature>
<evidence type="ECO:0000256" key="2">
    <source>
        <dbReference type="ARBA" id="ARBA00009810"/>
    </source>
</evidence>
<gene>
    <name evidence="13" type="ordered locus">Slit_0938</name>
</gene>
<keyword evidence="7 10" id="KW-0472">Membrane</keyword>
<evidence type="ECO:0000256" key="8">
    <source>
        <dbReference type="ARBA" id="ARBA00023170"/>
    </source>
</evidence>
<evidence type="ECO:0000256" key="1">
    <source>
        <dbReference type="ARBA" id="ARBA00004571"/>
    </source>
</evidence>
<comment type="similarity">
    <text evidence="2 10">Belongs to the TonB-dependent receptor family.</text>
</comment>
<dbReference type="InterPro" id="IPR037066">
    <property type="entry name" value="Plug_dom_sf"/>
</dbReference>
<dbReference type="PANTHER" id="PTHR30069:SF29">
    <property type="entry name" value="HEMOGLOBIN AND HEMOGLOBIN-HAPTOGLOBIN-BINDING PROTEIN 1-RELATED"/>
    <property type="match status" value="1"/>
</dbReference>
<reference evidence="13 14" key="1">
    <citation type="submission" date="2010-03" db="EMBL/GenBank/DDBJ databases">
        <title>Complete sequence of Sideroxydans lithotrophicus ES-1.</title>
        <authorList>
            <consortium name="US DOE Joint Genome Institute"/>
            <person name="Lucas S."/>
            <person name="Copeland A."/>
            <person name="Lapidus A."/>
            <person name="Cheng J.-F."/>
            <person name="Bruce D."/>
            <person name="Goodwin L."/>
            <person name="Pitluck S."/>
            <person name="Munk A.C."/>
            <person name="Detter J.C."/>
            <person name="Han C."/>
            <person name="Tapia R."/>
            <person name="Larimer F."/>
            <person name="Land M."/>
            <person name="Hauser L."/>
            <person name="Kyrpides N."/>
            <person name="Ivanova N."/>
            <person name="Emerson D."/>
            <person name="Woyke T."/>
        </authorList>
    </citation>
    <scope>NUCLEOTIDE SEQUENCE [LARGE SCALE GENOMIC DNA]</scope>
    <source>
        <strain evidence="13 14">ES-1</strain>
    </source>
</reference>
<dbReference type="RefSeq" id="WP_013029074.1">
    <property type="nucleotide sequence ID" value="NC_013959.1"/>
</dbReference>
<dbReference type="Pfam" id="PF07715">
    <property type="entry name" value="Plug"/>
    <property type="match status" value="1"/>
</dbReference>
<dbReference type="AlphaFoldDB" id="D5CQ12"/>
<dbReference type="GO" id="GO:0009279">
    <property type="term" value="C:cell outer membrane"/>
    <property type="evidence" value="ECO:0007669"/>
    <property type="project" value="UniProtKB-SubCell"/>
</dbReference>
<dbReference type="KEGG" id="slt:Slit_0938"/>
<organism evidence="13 14">
    <name type="scientific">Sideroxydans lithotrophicus (strain ES-1)</name>
    <dbReference type="NCBI Taxonomy" id="580332"/>
    <lineage>
        <taxon>Bacteria</taxon>
        <taxon>Pseudomonadati</taxon>
        <taxon>Pseudomonadota</taxon>
        <taxon>Betaproteobacteria</taxon>
        <taxon>Nitrosomonadales</taxon>
        <taxon>Gallionellaceae</taxon>
        <taxon>Sideroxydans</taxon>
    </lineage>
</organism>
<protein>
    <submittedName>
        <fullName evidence="13">TonB-dependent receptor plug</fullName>
    </submittedName>
</protein>
<keyword evidence="5 10" id="KW-0812">Transmembrane</keyword>
<evidence type="ECO:0000256" key="10">
    <source>
        <dbReference type="PROSITE-ProRule" id="PRU01360"/>
    </source>
</evidence>
<dbReference type="PROSITE" id="PS52016">
    <property type="entry name" value="TONB_DEPENDENT_REC_3"/>
    <property type="match status" value="1"/>
</dbReference>
<dbReference type="HOGENOM" id="CLU_008287_16_0_4"/>
<evidence type="ECO:0000256" key="6">
    <source>
        <dbReference type="ARBA" id="ARBA00022729"/>
    </source>
</evidence>
<dbReference type="GO" id="GO:0015344">
    <property type="term" value="F:siderophore uptake transmembrane transporter activity"/>
    <property type="evidence" value="ECO:0007669"/>
    <property type="project" value="TreeGrafter"/>
</dbReference>
<dbReference type="InterPro" id="IPR036942">
    <property type="entry name" value="Beta-barrel_TonB_sf"/>
</dbReference>
<dbReference type="STRING" id="580332.Slit_0938"/>
<dbReference type="EMBL" id="CP001965">
    <property type="protein sequence ID" value="ADE11176.1"/>
    <property type="molecule type" value="Genomic_DNA"/>
</dbReference>
<evidence type="ECO:0000256" key="9">
    <source>
        <dbReference type="ARBA" id="ARBA00023237"/>
    </source>
</evidence>
<evidence type="ECO:0000256" key="3">
    <source>
        <dbReference type="ARBA" id="ARBA00022448"/>
    </source>
</evidence>
<evidence type="ECO:0000256" key="7">
    <source>
        <dbReference type="ARBA" id="ARBA00023136"/>
    </source>
</evidence>
<dbReference type="PANTHER" id="PTHR30069">
    <property type="entry name" value="TONB-DEPENDENT OUTER MEMBRANE RECEPTOR"/>
    <property type="match status" value="1"/>
</dbReference>
<sequence length="715" mass="78311" precursor="true">MKKITICSWMLLCMLLASPHANASGTGEANWPELSLGDLMKVGIETASRKSQSVSNTAAAVFVISASDIKRSGALSIPEALRLAPGVEVAKVSNNRWAVTIRGFNGRMANKLLVLVDGRSIYSSLYGGVIWEAENIPLEEISRIEVIRGSAGLAWGSNAVNGVVNIITKRAQDTSGWLVDSHAGTSTGKAGLAVRYGMKMEDGSAFRITANDQQRDGGKELNGMDAPDYWNDTSLTFRYDKPVNIDTRWLFTGRVFETKSADPWLIPTFDAAATYNLAQYGTARLVPYISTQNGGDLLGRFEKSTDGGGEVRIQSYIEEYRGSVVGAYDNHTTMDIDAQHRFPLGDAHDIVWGGNYRQSRHRDTMGSTGFLTSSRPDITVSLASIFAQDEWTLIPHRFSFQAGVRIENQTFGGTSPQPSIRMLWTPSERQSFWLAWSKTVRSPSVVNRTIGAYPGAMQPSASVPLPTLIYAAPGEQASFGNEKVHTIEAGHRAQWTPTFYSDLTVYVSHYDGIFDTMSGTSMTTNNPGVAGALGISVDPACTAALTNFGLAAGSPGLCMTMPRGNAESVRTRGIELSTEWNPLPDWRLQVNASRMWLDGGPNNNGVVYGNSPNYQGSIRSSYDITEERHFDLWWRRIGGLSNTGYISGLPGTMPINARTELDLRYSEQVNEALELSLTLQNLLSGNQLQIYPDYMPSLPVVPQRTIYLKALWHVH</sequence>
<keyword evidence="3 10" id="KW-0813">Transport</keyword>
<keyword evidence="9 10" id="KW-0998">Cell outer membrane</keyword>
<dbReference type="SUPFAM" id="SSF56935">
    <property type="entry name" value="Porins"/>
    <property type="match status" value="1"/>
</dbReference>
<feature type="signal peptide" evidence="11">
    <location>
        <begin position="1"/>
        <end position="23"/>
    </location>
</feature>
<keyword evidence="6 11" id="KW-0732">Signal</keyword>
<feature type="domain" description="TonB-dependent receptor plug" evidence="12">
    <location>
        <begin position="54"/>
        <end position="163"/>
    </location>
</feature>
<accession>D5CQ12</accession>
<dbReference type="InterPro" id="IPR012910">
    <property type="entry name" value="Plug_dom"/>
</dbReference>
<dbReference type="Gene3D" id="2.40.170.20">
    <property type="entry name" value="TonB-dependent receptor, beta-barrel domain"/>
    <property type="match status" value="1"/>
</dbReference>
<dbReference type="Gene3D" id="2.170.130.10">
    <property type="entry name" value="TonB-dependent receptor, plug domain"/>
    <property type="match status" value="1"/>
</dbReference>
<name>D5CQ12_SIDLE</name>
<evidence type="ECO:0000313" key="13">
    <source>
        <dbReference type="EMBL" id="ADE11176.1"/>
    </source>
</evidence>